<reference evidence="3 4" key="1">
    <citation type="submission" date="2019-12" db="EMBL/GenBank/DDBJ databases">
        <title>Chromosome-level assembly of the Caenorhabditis remanei genome.</title>
        <authorList>
            <person name="Teterina A.A."/>
            <person name="Willis J.H."/>
            <person name="Phillips P.C."/>
        </authorList>
    </citation>
    <scope>NUCLEOTIDE SEQUENCE [LARGE SCALE GENOMIC DNA]</scope>
    <source>
        <strain evidence="3 4">PX506</strain>
        <tissue evidence="3">Whole organism</tissue>
    </source>
</reference>
<comment type="caution">
    <text evidence="3">The sequence shown here is derived from an EMBL/GenBank/DDBJ whole genome shotgun (WGS) entry which is preliminary data.</text>
</comment>
<sequence length="218" mass="23129">MGIRKEAKFAFTNTSAFAIYADLLGHSLFAPASTEYHTYADCFKKRKTELVKECQSSGADATLCDTYVSNGHVIFCDNTQGFSICNAGASFRFPTTLRTTTTTTAAATTHTASFPMGIFFGAFLGGSFLGLVLMLLICFVCRRKKSSLNDGLSTAEAGKGKKKKAKKNKKTGTTTGSFESTGSFGSTNASTTKTGKAKKAKKGKKNKKNTTKSSGSTA</sequence>
<dbReference type="EMBL" id="WUAV01000005">
    <property type="protein sequence ID" value="KAF1755322.1"/>
    <property type="molecule type" value="Genomic_DNA"/>
</dbReference>
<dbReference type="RefSeq" id="XP_053583470.1">
    <property type="nucleotide sequence ID" value="XM_053734557.1"/>
</dbReference>
<feature type="compositionally biased region" description="Basic residues" evidence="1">
    <location>
        <begin position="160"/>
        <end position="170"/>
    </location>
</feature>
<dbReference type="CTD" id="78777357"/>
<accession>A0A6A5GLG0</accession>
<feature type="transmembrane region" description="Helical" evidence="2">
    <location>
        <begin position="118"/>
        <end position="141"/>
    </location>
</feature>
<evidence type="ECO:0000313" key="4">
    <source>
        <dbReference type="Proteomes" id="UP000483820"/>
    </source>
</evidence>
<protein>
    <submittedName>
        <fullName evidence="3">Uncharacterized protein</fullName>
    </submittedName>
</protein>
<keyword evidence="2" id="KW-0812">Transmembrane</keyword>
<evidence type="ECO:0000313" key="3">
    <source>
        <dbReference type="EMBL" id="KAF1755322.1"/>
    </source>
</evidence>
<keyword evidence="2" id="KW-0472">Membrane</keyword>
<name>A0A6A5GLG0_CAERE</name>
<evidence type="ECO:0000256" key="1">
    <source>
        <dbReference type="SAM" id="MobiDB-lite"/>
    </source>
</evidence>
<keyword evidence="2" id="KW-1133">Transmembrane helix</keyword>
<dbReference type="GeneID" id="78777357"/>
<feature type="region of interest" description="Disordered" evidence="1">
    <location>
        <begin position="150"/>
        <end position="218"/>
    </location>
</feature>
<gene>
    <name evidence="3" type="ORF">GCK72_021891</name>
</gene>
<dbReference type="Proteomes" id="UP000483820">
    <property type="component" value="Chromosome V"/>
</dbReference>
<proteinExistence type="predicted"/>
<dbReference type="KEGG" id="crq:GCK72_021891"/>
<organism evidence="3 4">
    <name type="scientific">Caenorhabditis remanei</name>
    <name type="common">Caenorhabditis vulgaris</name>
    <dbReference type="NCBI Taxonomy" id="31234"/>
    <lineage>
        <taxon>Eukaryota</taxon>
        <taxon>Metazoa</taxon>
        <taxon>Ecdysozoa</taxon>
        <taxon>Nematoda</taxon>
        <taxon>Chromadorea</taxon>
        <taxon>Rhabditida</taxon>
        <taxon>Rhabditina</taxon>
        <taxon>Rhabditomorpha</taxon>
        <taxon>Rhabditoidea</taxon>
        <taxon>Rhabditidae</taxon>
        <taxon>Peloderinae</taxon>
        <taxon>Caenorhabditis</taxon>
    </lineage>
</organism>
<dbReference type="AlphaFoldDB" id="A0A6A5GLG0"/>
<feature type="compositionally biased region" description="Basic residues" evidence="1">
    <location>
        <begin position="195"/>
        <end position="210"/>
    </location>
</feature>
<evidence type="ECO:0000256" key="2">
    <source>
        <dbReference type="SAM" id="Phobius"/>
    </source>
</evidence>
<feature type="compositionally biased region" description="Low complexity" evidence="1">
    <location>
        <begin position="171"/>
        <end position="194"/>
    </location>
</feature>